<proteinExistence type="predicted"/>
<comment type="caution">
    <text evidence="7">The sequence shown here is derived from an EMBL/GenBank/DDBJ whole genome shotgun (WGS) entry which is preliminary data.</text>
</comment>
<evidence type="ECO:0000256" key="3">
    <source>
        <dbReference type="ARBA" id="ARBA00023136"/>
    </source>
</evidence>
<evidence type="ECO:0000256" key="2">
    <source>
        <dbReference type="ARBA" id="ARBA00022729"/>
    </source>
</evidence>
<keyword evidence="5" id="KW-0449">Lipoprotein</keyword>
<protein>
    <recommendedName>
        <fullName evidence="9">Extracellular solute-binding protein</fullName>
    </recommendedName>
</protein>
<evidence type="ECO:0000256" key="5">
    <source>
        <dbReference type="ARBA" id="ARBA00023288"/>
    </source>
</evidence>
<keyword evidence="1" id="KW-1003">Cell membrane</keyword>
<keyword evidence="2 6" id="KW-0732">Signal</keyword>
<evidence type="ECO:0008006" key="9">
    <source>
        <dbReference type="Google" id="ProtNLM"/>
    </source>
</evidence>
<dbReference type="InterPro" id="IPR050490">
    <property type="entry name" value="Bact_solute-bd_prot1"/>
</dbReference>
<evidence type="ECO:0000256" key="4">
    <source>
        <dbReference type="ARBA" id="ARBA00023139"/>
    </source>
</evidence>
<dbReference type="PANTHER" id="PTHR43649:SF33">
    <property type="entry name" value="POLYGALACTURONAN_RHAMNOGALACTURONAN-BINDING PROTEIN YTCQ"/>
    <property type="match status" value="1"/>
</dbReference>
<dbReference type="InterPro" id="IPR006059">
    <property type="entry name" value="SBP"/>
</dbReference>
<keyword evidence="4" id="KW-0564">Palmitate</keyword>
<evidence type="ECO:0000313" key="8">
    <source>
        <dbReference type="Proteomes" id="UP000730618"/>
    </source>
</evidence>
<dbReference type="EMBL" id="CAJVCE010000001">
    <property type="protein sequence ID" value="CAG7613880.1"/>
    <property type="molecule type" value="Genomic_DNA"/>
</dbReference>
<dbReference type="PANTHER" id="PTHR43649">
    <property type="entry name" value="ARABINOSE-BINDING PROTEIN-RELATED"/>
    <property type="match status" value="1"/>
</dbReference>
<dbReference type="Proteomes" id="UP000730618">
    <property type="component" value="Unassembled WGS sequence"/>
</dbReference>
<accession>A0ABM8V9P2</accession>
<reference evidence="7 8" key="1">
    <citation type="submission" date="2021-06" db="EMBL/GenBank/DDBJ databases">
        <authorList>
            <person name="Criscuolo A."/>
        </authorList>
    </citation>
    <scope>NUCLEOTIDE SEQUENCE [LARGE SCALE GENOMIC DNA]</scope>
    <source>
        <strain evidence="8">CIP 111802</strain>
    </source>
</reference>
<dbReference type="RefSeq" id="WP_218096427.1">
    <property type="nucleotide sequence ID" value="NZ_CAJVCE010000001.1"/>
</dbReference>
<dbReference type="PROSITE" id="PS51257">
    <property type="entry name" value="PROKAR_LIPOPROTEIN"/>
    <property type="match status" value="1"/>
</dbReference>
<evidence type="ECO:0000256" key="1">
    <source>
        <dbReference type="ARBA" id="ARBA00022475"/>
    </source>
</evidence>
<dbReference type="Pfam" id="PF01547">
    <property type="entry name" value="SBP_bac_1"/>
    <property type="match status" value="1"/>
</dbReference>
<name>A0ABM8V9P2_9BACL</name>
<gene>
    <name evidence="7" type="ORF">PAECIP111802_00022</name>
</gene>
<keyword evidence="8" id="KW-1185">Reference proteome</keyword>
<evidence type="ECO:0000256" key="6">
    <source>
        <dbReference type="SAM" id="SignalP"/>
    </source>
</evidence>
<feature type="chain" id="PRO_5047473481" description="Extracellular solute-binding protein" evidence="6">
    <location>
        <begin position="23"/>
        <end position="433"/>
    </location>
</feature>
<feature type="signal peptide" evidence="6">
    <location>
        <begin position="1"/>
        <end position="22"/>
    </location>
</feature>
<sequence length="433" mass="48115">MKIIPKAAIALPLGLFVIVAAAGCSVDNKETLEVTAQRSQKAVADEIKPITLKIYAGMPESEFKSQVVEPMNKKYPQITIQRLGVDKKPLDQLIVSGDTPDIVIVPKDELKSNLMRLGLQYDLRELIKKYDYDLNRFDPILLKTIQDLGENGQLIGLPDKKTLYGLVYNKDIFDKFGVPYPKDGMTWEQTIELAKKLTQQENDIQYRGLDLNNLGLLRGQLTATYVDRNDKAAVTTPQWRSIADVYESIYQIPGNIGEKSGYDVFLKDRTIAMFATGLLGMINRAAEVPDMNWDVVSFPTFKEAPLTDPQADGVAIAITSTSRQKEEAFQVIQYLLSDEVQTGLVRDGFLTPLRSPDILKQLGANQPLFKGKNLQAAYKQQLSNLPVTGYDSLASVPINKAAEKLRSGTSDINTVLREAEEAINKAIASEKSK</sequence>
<keyword evidence="3" id="KW-0472">Membrane</keyword>
<evidence type="ECO:0000313" key="7">
    <source>
        <dbReference type="EMBL" id="CAG7613880.1"/>
    </source>
</evidence>
<organism evidence="7 8">
    <name type="scientific">Paenibacillus allorhizosphaerae</name>
    <dbReference type="NCBI Taxonomy" id="2849866"/>
    <lineage>
        <taxon>Bacteria</taxon>
        <taxon>Bacillati</taxon>
        <taxon>Bacillota</taxon>
        <taxon>Bacilli</taxon>
        <taxon>Bacillales</taxon>
        <taxon>Paenibacillaceae</taxon>
        <taxon>Paenibacillus</taxon>
    </lineage>
</organism>